<feature type="domain" description="Helicase C-terminal" evidence="11">
    <location>
        <begin position="307"/>
        <end position="460"/>
    </location>
</feature>
<keyword evidence="5" id="KW-0067">ATP-binding</keyword>
<dbReference type="GO" id="GO:0005524">
    <property type="term" value="F:ATP binding"/>
    <property type="evidence" value="ECO:0007669"/>
    <property type="project" value="UniProtKB-KW"/>
</dbReference>
<evidence type="ECO:0000256" key="8">
    <source>
        <dbReference type="ARBA" id="ARBA00034808"/>
    </source>
</evidence>
<dbReference type="AlphaFoldDB" id="A0A1L4D0P0"/>
<dbReference type="RefSeq" id="WP_148697496.1">
    <property type="nucleotide sequence ID" value="NZ_CP017834.1"/>
</dbReference>
<comment type="similarity">
    <text evidence="1">Belongs to the helicase family. RAD25/XPB subfamily.</text>
</comment>
<evidence type="ECO:0000256" key="2">
    <source>
        <dbReference type="ARBA" id="ARBA00022741"/>
    </source>
</evidence>
<keyword evidence="6" id="KW-0413">Isomerase</keyword>
<dbReference type="InterPro" id="IPR040699">
    <property type="entry name" value="XPB_DRD"/>
</dbReference>
<dbReference type="Pfam" id="PF04851">
    <property type="entry name" value="ResIII"/>
    <property type="match status" value="1"/>
</dbReference>
<dbReference type="InterPro" id="IPR006935">
    <property type="entry name" value="Helicase/UvrB_N"/>
</dbReference>
<proteinExistence type="inferred from homology"/>
<evidence type="ECO:0000256" key="4">
    <source>
        <dbReference type="ARBA" id="ARBA00022806"/>
    </source>
</evidence>
<dbReference type="InterPro" id="IPR027417">
    <property type="entry name" value="P-loop_NTPase"/>
</dbReference>
<keyword evidence="3" id="KW-0378">Hydrolase</keyword>
<feature type="domain" description="Helicase ATP-binding" evidence="10">
    <location>
        <begin position="86"/>
        <end position="230"/>
    </location>
</feature>
<dbReference type="KEGG" id="saqi:AXG55_07475"/>
<dbReference type="InterPro" id="IPR032438">
    <property type="entry name" value="ERCC3_RAD25_C"/>
</dbReference>
<dbReference type="GO" id="GO:0003677">
    <property type="term" value="F:DNA binding"/>
    <property type="evidence" value="ECO:0007669"/>
    <property type="project" value="InterPro"/>
</dbReference>
<evidence type="ECO:0000313" key="12">
    <source>
        <dbReference type="EMBL" id="APJ03754.1"/>
    </source>
</evidence>
<dbReference type="STRING" id="1915309.AXG55_07475"/>
<dbReference type="GO" id="GO:0043138">
    <property type="term" value="F:3'-5' DNA helicase activity"/>
    <property type="evidence" value="ECO:0007669"/>
    <property type="project" value="UniProtKB-EC"/>
</dbReference>
<protein>
    <recommendedName>
        <fullName evidence="8">DNA 3'-5' helicase</fullName>
        <ecNumber evidence="8">5.6.2.4</ecNumber>
    </recommendedName>
</protein>
<keyword evidence="2" id="KW-0547">Nucleotide-binding</keyword>
<dbReference type="InterPro" id="IPR001650">
    <property type="entry name" value="Helicase_C-like"/>
</dbReference>
<dbReference type="CDD" id="cd17926">
    <property type="entry name" value="DEXHc_RE"/>
    <property type="match status" value="1"/>
</dbReference>
<comment type="catalytic activity">
    <reaction evidence="9">
        <text>ATP + H2O = ADP + phosphate + H(+)</text>
        <dbReference type="Rhea" id="RHEA:13065"/>
        <dbReference type="ChEBI" id="CHEBI:15377"/>
        <dbReference type="ChEBI" id="CHEBI:15378"/>
        <dbReference type="ChEBI" id="CHEBI:30616"/>
        <dbReference type="ChEBI" id="CHEBI:43474"/>
        <dbReference type="ChEBI" id="CHEBI:456216"/>
        <dbReference type="EC" id="5.6.2.4"/>
    </reaction>
</comment>
<dbReference type="InterPro" id="IPR014001">
    <property type="entry name" value="Helicase_ATP-bd"/>
</dbReference>
<sequence>MLEIFFDKGTLVAQHYNCEFNKYFAFFKWDERIQSYRAPAIFYREFVLSLREKKIPYIDKAKSFLPSEFPISVPITPRIYQNEAISSWIAKGSRGVIVLPTGAGKTILAVLAISQIQRPTLIHVPTLDLMNQWRQILEKFFQRPIGQIGGGIFIEESITVATYDSALIHVSNQGNKFGFIIFDECHHLPSDQMQYTAISSLAPFRLGLTATPERSDGKEKRLYELCGSLCYEVGIKELEGFTLSPYDVVTIEVEMSQIEKTQYEESRKIYLSFLKENNINFNQKGAWHRFLWLASKKTNGREAFLSYLKQKKLSQSSENKFLYVWDLICKHKNDRIIIFTQDNESAYHIGRKFLLPVISHHTKTKERELFLNSFREGSYKILVTSKVLNEGVDVPDANVAIVVSGSGTVREHVQRLGRILRAKEGKKAVLYELISAGTGEYFVNQRRRMHSAYEKGTSEL</sequence>
<evidence type="ECO:0000313" key="13">
    <source>
        <dbReference type="Proteomes" id="UP000184731"/>
    </source>
</evidence>
<dbReference type="PANTHER" id="PTHR11274:SF0">
    <property type="entry name" value="GENERAL TRANSCRIPTION AND DNA REPAIR FACTOR IIH HELICASE SUBUNIT XPB"/>
    <property type="match status" value="1"/>
</dbReference>
<organism evidence="12 13">
    <name type="scientific">Silvanigrella aquatica</name>
    <dbReference type="NCBI Taxonomy" id="1915309"/>
    <lineage>
        <taxon>Bacteria</taxon>
        <taxon>Pseudomonadati</taxon>
        <taxon>Bdellovibrionota</taxon>
        <taxon>Oligoflexia</taxon>
        <taxon>Silvanigrellales</taxon>
        <taxon>Silvanigrellaceae</taxon>
        <taxon>Silvanigrella</taxon>
    </lineage>
</organism>
<dbReference type="Proteomes" id="UP000184731">
    <property type="component" value="Chromosome"/>
</dbReference>
<dbReference type="Pfam" id="PF18458">
    <property type="entry name" value="XPB_DRD"/>
    <property type="match status" value="1"/>
</dbReference>
<evidence type="ECO:0000256" key="6">
    <source>
        <dbReference type="ARBA" id="ARBA00023235"/>
    </source>
</evidence>
<dbReference type="EMBL" id="CP017834">
    <property type="protein sequence ID" value="APJ03754.1"/>
    <property type="molecule type" value="Genomic_DNA"/>
</dbReference>
<dbReference type="Pfam" id="PF16203">
    <property type="entry name" value="ERCC3_RAD25_C"/>
    <property type="match status" value="1"/>
</dbReference>
<dbReference type="SMART" id="SM00487">
    <property type="entry name" value="DEXDc"/>
    <property type="match status" value="1"/>
</dbReference>
<reference evidence="12 13" key="1">
    <citation type="submission" date="2016-10" db="EMBL/GenBank/DDBJ databases">
        <title>Silvanigrella aquatica sp. nov., isolated from a freshwater lake located in the Black Forest, Germany, description of Silvanigrellaceae fam. nov., Silvanigrellales ord. nov., reclassification of the order Bdellovibrionales in the class Oligoflexia, reclassification of the families Bacteriovoracaceae and Halobacteriovoraceae in the new order Bacteriovoracales ord. nov., and reclassification of the family Pseudobacteriovoracaceae in the order Oligoflexiales.</title>
        <authorList>
            <person name="Hahn M.W."/>
            <person name="Schmidt J."/>
            <person name="Koll U."/>
            <person name="Rohde M."/>
            <person name="Verbag S."/>
            <person name="Pitt A."/>
            <person name="Nakai R."/>
            <person name="Naganuma T."/>
            <person name="Lang E."/>
        </authorList>
    </citation>
    <scope>NUCLEOTIDE SEQUENCE [LARGE SCALE GENOMIC DNA]</scope>
    <source>
        <strain evidence="12 13">MWH-Nonnen-W8red</strain>
    </source>
</reference>
<comment type="catalytic activity">
    <reaction evidence="7">
        <text>Couples ATP hydrolysis with the unwinding of duplex DNA by translocating in the 3'-5' direction.</text>
        <dbReference type="EC" id="5.6.2.4"/>
    </reaction>
</comment>
<keyword evidence="13" id="KW-1185">Reference proteome</keyword>
<evidence type="ECO:0000256" key="9">
    <source>
        <dbReference type="ARBA" id="ARBA00048988"/>
    </source>
</evidence>
<dbReference type="GO" id="GO:0016787">
    <property type="term" value="F:hydrolase activity"/>
    <property type="evidence" value="ECO:0007669"/>
    <property type="project" value="UniProtKB-KW"/>
</dbReference>
<dbReference type="InterPro" id="IPR050615">
    <property type="entry name" value="ATP-dep_DNA_Helicase"/>
</dbReference>
<dbReference type="PROSITE" id="PS51194">
    <property type="entry name" value="HELICASE_CTER"/>
    <property type="match status" value="1"/>
</dbReference>
<dbReference type="SMART" id="SM00490">
    <property type="entry name" value="HELICc"/>
    <property type="match status" value="1"/>
</dbReference>
<evidence type="ECO:0000256" key="1">
    <source>
        <dbReference type="ARBA" id="ARBA00006637"/>
    </source>
</evidence>
<evidence type="ECO:0000256" key="7">
    <source>
        <dbReference type="ARBA" id="ARBA00034617"/>
    </source>
</evidence>
<dbReference type="SUPFAM" id="SSF52540">
    <property type="entry name" value="P-loop containing nucleoside triphosphate hydrolases"/>
    <property type="match status" value="1"/>
</dbReference>
<dbReference type="Gene3D" id="3.40.50.300">
    <property type="entry name" value="P-loop containing nucleotide triphosphate hydrolases"/>
    <property type="match status" value="2"/>
</dbReference>
<dbReference type="EC" id="5.6.2.4" evidence="8"/>
<gene>
    <name evidence="12" type="ORF">AXG55_07475</name>
</gene>
<dbReference type="OrthoDB" id="9804086at2"/>
<name>A0A1L4D0P0_9BACT</name>
<accession>A0A1L4D0P0</accession>
<keyword evidence="4" id="KW-0347">Helicase</keyword>
<evidence type="ECO:0000259" key="10">
    <source>
        <dbReference type="PROSITE" id="PS51192"/>
    </source>
</evidence>
<evidence type="ECO:0000256" key="5">
    <source>
        <dbReference type="ARBA" id="ARBA00022840"/>
    </source>
</evidence>
<dbReference type="PROSITE" id="PS51192">
    <property type="entry name" value="HELICASE_ATP_BIND_1"/>
    <property type="match status" value="1"/>
</dbReference>
<dbReference type="PANTHER" id="PTHR11274">
    <property type="entry name" value="RAD25/XP-B DNA REPAIR HELICASE"/>
    <property type="match status" value="1"/>
</dbReference>
<dbReference type="Gene3D" id="3.40.1170.30">
    <property type="match status" value="1"/>
</dbReference>
<evidence type="ECO:0000256" key="3">
    <source>
        <dbReference type="ARBA" id="ARBA00022801"/>
    </source>
</evidence>
<evidence type="ECO:0000259" key="11">
    <source>
        <dbReference type="PROSITE" id="PS51194"/>
    </source>
</evidence>